<dbReference type="AlphaFoldDB" id="A0A1G4B0G7"/>
<feature type="compositionally biased region" description="Basic and acidic residues" evidence="1">
    <location>
        <begin position="283"/>
        <end position="293"/>
    </location>
</feature>
<evidence type="ECO:0000256" key="1">
    <source>
        <dbReference type="SAM" id="MobiDB-lite"/>
    </source>
</evidence>
<evidence type="ECO:0000313" key="4">
    <source>
        <dbReference type="Proteomes" id="UP000176998"/>
    </source>
</evidence>
<evidence type="ECO:0000313" key="3">
    <source>
        <dbReference type="EMBL" id="OHE94884.1"/>
    </source>
</evidence>
<dbReference type="Proteomes" id="UP000176998">
    <property type="component" value="Unassembled WGS sequence"/>
</dbReference>
<feature type="region of interest" description="Disordered" evidence="1">
    <location>
        <begin position="21"/>
        <end position="42"/>
    </location>
</feature>
<dbReference type="OrthoDB" id="4526039at2759"/>
<feature type="compositionally biased region" description="Polar residues" evidence="1">
    <location>
        <begin position="22"/>
        <end position="42"/>
    </location>
</feature>
<feature type="region of interest" description="Disordered" evidence="1">
    <location>
        <begin position="283"/>
        <end position="302"/>
    </location>
</feature>
<comment type="caution">
    <text evidence="3">The sequence shown here is derived from an EMBL/GenBank/DDBJ whole genome shotgun (WGS) entry which is preliminary data.</text>
</comment>
<name>A0A1G4B0G7_9PEZI</name>
<evidence type="ECO:0000256" key="2">
    <source>
        <dbReference type="SAM" id="SignalP"/>
    </source>
</evidence>
<protein>
    <submittedName>
        <fullName evidence="3">Uncharacterized protein</fullName>
    </submittedName>
</protein>
<gene>
    <name evidence="3" type="ORF">CORC01_09803</name>
</gene>
<reference evidence="3 4" key="1">
    <citation type="submission" date="2016-09" db="EMBL/GenBank/DDBJ databases">
        <authorList>
            <person name="Capua I."/>
            <person name="De Benedictis P."/>
            <person name="Joannis T."/>
            <person name="Lombin L.H."/>
            <person name="Cattoli G."/>
        </authorList>
    </citation>
    <scope>NUCLEOTIDE SEQUENCE [LARGE SCALE GENOMIC DNA]</scope>
    <source>
        <strain evidence="3 4">IMI 309357</strain>
    </source>
</reference>
<dbReference type="STRING" id="1209926.A0A1G4B0G7"/>
<keyword evidence="2" id="KW-0732">Signal</keyword>
<sequence>MRLLSGMFALCLAFQVKAGSARDSNGNLRGSDIQGRQSNSTSISIQDAVAHPNATGTWPINGIDVTKPLLDPPSDDYGPGNGWSINIAVATNISWENDSTSVSNPAVITLEAPDNAFEGANSSTNYTENYQVCSFAWITNVWTIKDLEKFQDDVNGSCNGVISDECINDIKAALTGKPCSSFTSFDRPKSCHRALNNPSSFITNVTFNLPNGTSAAEGSSSHLFGNWPPYSNRSEVALRNAYDEALTNVYPVLLAYSYEDGENRSNYSVFRCIRANNIVEGSHKPDSFGDNRRSSAGRVSGSTTSAVTGMLLFSVILLL</sequence>
<feature type="signal peptide" evidence="2">
    <location>
        <begin position="1"/>
        <end position="21"/>
    </location>
</feature>
<feature type="chain" id="PRO_5009602334" evidence="2">
    <location>
        <begin position="22"/>
        <end position="319"/>
    </location>
</feature>
<dbReference type="RefSeq" id="XP_022472046.1">
    <property type="nucleotide sequence ID" value="XM_022621432.1"/>
</dbReference>
<accession>A0A1G4B0G7</accession>
<proteinExistence type="predicted"/>
<dbReference type="GeneID" id="34562942"/>
<dbReference type="EMBL" id="MJBS01000091">
    <property type="protein sequence ID" value="OHE94884.1"/>
    <property type="molecule type" value="Genomic_DNA"/>
</dbReference>
<organism evidence="3 4">
    <name type="scientific">Colletotrichum orchidophilum</name>
    <dbReference type="NCBI Taxonomy" id="1209926"/>
    <lineage>
        <taxon>Eukaryota</taxon>
        <taxon>Fungi</taxon>
        <taxon>Dikarya</taxon>
        <taxon>Ascomycota</taxon>
        <taxon>Pezizomycotina</taxon>
        <taxon>Sordariomycetes</taxon>
        <taxon>Hypocreomycetidae</taxon>
        <taxon>Glomerellales</taxon>
        <taxon>Glomerellaceae</taxon>
        <taxon>Colletotrichum</taxon>
    </lineage>
</organism>
<keyword evidence="4" id="KW-1185">Reference proteome</keyword>